<evidence type="ECO:0000313" key="5">
    <source>
        <dbReference type="EMBL" id="GAA0744257.1"/>
    </source>
</evidence>
<dbReference type="CDD" id="cd16344">
    <property type="entry name" value="LMWPAP"/>
    <property type="match status" value="1"/>
</dbReference>
<name>A0ABN1JPV2_9CLOT</name>
<feature type="domain" description="Phosphotyrosine protein phosphatase I" evidence="4">
    <location>
        <begin position="1"/>
        <end position="143"/>
    </location>
</feature>
<dbReference type="PANTHER" id="PTHR11717">
    <property type="entry name" value="LOW MOLECULAR WEIGHT PROTEIN TYROSINE PHOSPHATASE"/>
    <property type="match status" value="1"/>
</dbReference>
<dbReference type="InterPro" id="IPR036196">
    <property type="entry name" value="Ptyr_pPase_sf"/>
</dbReference>
<accession>A0ABN1JPV2</accession>
<comment type="caution">
    <text evidence="5">The sequence shown here is derived from an EMBL/GenBank/DDBJ whole genome shotgun (WGS) entry which is preliminary data.</text>
</comment>
<evidence type="ECO:0000313" key="6">
    <source>
        <dbReference type="Proteomes" id="UP001501510"/>
    </source>
</evidence>
<dbReference type="Proteomes" id="UP001501510">
    <property type="component" value="Unassembled WGS sequence"/>
</dbReference>
<proteinExistence type="inferred from homology"/>
<evidence type="ECO:0000256" key="2">
    <source>
        <dbReference type="ARBA" id="ARBA00022801"/>
    </source>
</evidence>
<gene>
    <name evidence="5" type="ORF">GCM10008906_28930</name>
</gene>
<keyword evidence="3" id="KW-0904">Protein phosphatase</keyword>
<dbReference type="Pfam" id="PF01451">
    <property type="entry name" value="LMWPc"/>
    <property type="match status" value="1"/>
</dbReference>
<dbReference type="InterPro" id="IPR050438">
    <property type="entry name" value="LMW_PTPase"/>
</dbReference>
<dbReference type="InterPro" id="IPR017867">
    <property type="entry name" value="Tyr_phospatase_low_mol_wt"/>
</dbReference>
<dbReference type="InterPro" id="IPR023485">
    <property type="entry name" value="Ptyr_pPase"/>
</dbReference>
<dbReference type="PANTHER" id="PTHR11717:SF31">
    <property type="entry name" value="LOW MOLECULAR WEIGHT PROTEIN-TYROSINE-PHOSPHATASE ETP-RELATED"/>
    <property type="match status" value="1"/>
</dbReference>
<comment type="similarity">
    <text evidence="1">Belongs to the low molecular weight phosphotyrosine protein phosphatase family.</text>
</comment>
<dbReference type="RefSeq" id="WP_343762608.1">
    <property type="nucleotide sequence ID" value="NZ_BAAACG010000013.1"/>
</dbReference>
<protein>
    <submittedName>
        <fullName evidence="5">Low molecular weight protein arginine phosphatase</fullName>
    </submittedName>
</protein>
<sequence length="151" mass="17250">MNILFVCTGNTCRSCMAEAIFNSIKDSDKYIAKSAGIYVVHNSISSNNACKVLKDNLNIDIYNREAVQINNYSISEADLILTMTYDIKDLLIKNIPEISEKTFCITEYSGEEGEIPDPFGKNIEVYNNTYNYIKKNILLILKKLKEDKHYL</sequence>
<evidence type="ECO:0000256" key="3">
    <source>
        <dbReference type="ARBA" id="ARBA00022912"/>
    </source>
</evidence>
<dbReference type="SMART" id="SM00226">
    <property type="entry name" value="LMWPc"/>
    <property type="match status" value="1"/>
</dbReference>
<organism evidence="5 6">
    <name type="scientific">Clostridium oceanicum</name>
    <dbReference type="NCBI Taxonomy" id="1543"/>
    <lineage>
        <taxon>Bacteria</taxon>
        <taxon>Bacillati</taxon>
        <taxon>Bacillota</taxon>
        <taxon>Clostridia</taxon>
        <taxon>Eubacteriales</taxon>
        <taxon>Clostridiaceae</taxon>
        <taxon>Clostridium</taxon>
    </lineage>
</organism>
<evidence type="ECO:0000256" key="1">
    <source>
        <dbReference type="ARBA" id="ARBA00011063"/>
    </source>
</evidence>
<dbReference type="SUPFAM" id="SSF52788">
    <property type="entry name" value="Phosphotyrosine protein phosphatases I"/>
    <property type="match status" value="1"/>
</dbReference>
<dbReference type="Gene3D" id="3.40.50.2300">
    <property type="match status" value="1"/>
</dbReference>
<keyword evidence="2" id="KW-0378">Hydrolase</keyword>
<dbReference type="PRINTS" id="PR00719">
    <property type="entry name" value="LMWPTPASE"/>
</dbReference>
<reference evidence="5 6" key="1">
    <citation type="journal article" date="2019" name="Int. J. Syst. Evol. Microbiol.">
        <title>The Global Catalogue of Microorganisms (GCM) 10K type strain sequencing project: providing services to taxonomists for standard genome sequencing and annotation.</title>
        <authorList>
            <consortium name="The Broad Institute Genomics Platform"/>
            <consortium name="The Broad Institute Genome Sequencing Center for Infectious Disease"/>
            <person name="Wu L."/>
            <person name="Ma J."/>
        </authorList>
    </citation>
    <scope>NUCLEOTIDE SEQUENCE [LARGE SCALE GENOMIC DNA]</scope>
    <source>
        <strain evidence="5 6">JCM 1407</strain>
    </source>
</reference>
<keyword evidence="6" id="KW-1185">Reference proteome</keyword>
<dbReference type="EMBL" id="BAAACG010000013">
    <property type="protein sequence ID" value="GAA0744257.1"/>
    <property type="molecule type" value="Genomic_DNA"/>
</dbReference>
<evidence type="ECO:0000259" key="4">
    <source>
        <dbReference type="SMART" id="SM00226"/>
    </source>
</evidence>